<dbReference type="OrthoDB" id="9795206at2"/>
<dbReference type="PANTHER" id="PTHR43415">
    <property type="entry name" value="SPERMIDINE N(1)-ACETYLTRANSFERASE"/>
    <property type="match status" value="1"/>
</dbReference>
<dbReference type="PROSITE" id="PS51186">
    <property type="entry name" value="GNAT"/>
    <property type="match status" value="1"/>
</dbReference>
<dbReference type="Pfam" id="PF00583">
    <property type="entry name" value="Acetyltransf_1"/>
    <property type="match status" value="1"/>
</dbReference>
<evidence type="ECO:0000313" key="3">
    <source>
        <dbReference type="Proteomes" id="UP000031366"/>
    </source>
</evidence>
<evidence type="ECO:0000259" key="1">
    <source>
        <dbReference type="PROSITE" id="PS51186"/>
    </source>
</evidence>
<dbReference type="PANTHER" id="PTHR43415:SF3">
    <property type="entry name" value="GNAT-FAMILY ACETYLTRANSFERASE"/>
    <property type="match status" value="1"/>
</dbReference>
<evidence type="ECO:0000313" key="2">
    <source>
        <dbReference type="EMBL" id="KIE44550.1"/>
    </source>
</evidence>
<dbReference type="RefSeq" id="WP_052268306.1">
    <property type="nucleotide sequence ID" value="NZ_AYSO01000020.1"/>
</dbReference>
<dbReference type="InterPro" id="IPR016181">
    <property type="entry name" value="Acyl_CoA_acyltransferase"/>
</dbReference>
<dbReference type="AlphaFoldDB" id="A0A0C1UAH0"/>
<feature type="domain" description="N-acetyltransferase" evidence="1">
    <location>
        <begin position="7"/>
        <end position="162"/>
    </location>
</feature>
<protein>
    <submittedName>
        <fullName evidence="2">Acetyltransferase family protein</fullName>
    </submittedName>
</protein>
<reference evidence="2 3" key="1">
    <citation type="journal article" date="2015" name="Infect. Genet. Evol.">
        <title>Genomic sequences of six botulinum neurotoxin-producing strains representing three clostridial species illustrate the mobility and diversity of botulinum neurotoxin genes.</title>
        <authorList>
            <person name="Smith T.J."/>
            <person name="Hill K.K."/>
            <person name="Xie G."/>
            <person name="Foley B.T."/>
            <person name="Williamson C.H."/>
            <person name="Foster J.T."/>
            <person name="Johnson S.L."/>
            <person name="Chertkov O."/>
            <person name="Teshima H."/>
            <person name="Gibbons H.S."/>
            <person name="Johnsky L.A."/>
            <person name="Karavis M.A."/>
            <person name="Smith L.A."/>
        </authorList>
    </citation>
    <scope>NUCLEOTIDE SEQUENCE [LARGE SCALE GENOMIC DNA]</scope>
    <source>
        <strain evidence="2 3">CDC 2741</strain>
    </source>
</reference>
<dbReference type="Gene3D" id="3.40.630.30">
    <property type="match status" value="1"/>
</dbReference>
<sequence>MIETKRFYIIEAIEEDIETIIGLESHEDNRDFLWIGTYEEHKAEIEDKNHLLFVFRQKVDNSIIGYALIRLDFKSEIFELRRIAISHKGVGYGKEAMIALLKYAFEDRNINRFWLDVYPDNLIGIRLYEGLGMHRDGVLRQNYKSKRGYLDQIIYSMLKNEYYESSYISLSSN</sequence>
<proteinExistence type="predicted"/>
<dbReference type="SUPFAM" id="SSF55729">
    <property type="entry name" value="Acyl-CoA N-acyltransferases (Nat)"/>
    <property type="match status" value="1"/>
</dbReference>
<name>A0A0C1UAH0_9CLOT</name>
<dbReference type="SMR" id="A0A0C1UAH0"/>
<dbReference type="GO" id="GO:0016747">
    <property type="term" value="F:acyltransferase activity, transferring groups other than amino-acyl groups"/>
    <property type="evidence" value="ECO:0007669"/>
    <property type="project" value="InterPro"/>
</dbReference>
<comment type="caution">
    <text evidence="2">The sequence shown here is derived from an EMBL/GenBank/DDBJ whole genome shotgun (WGS) entry which is preliminary data.</text>
</comment>
<gene>
    <name evidence="2" type="ORF">U732_780</name>
</gene>
<keyword evidence="2" id="KW-0808">Transferase</keyword>
<organism evidence="2 3">
    <name type="scientific">Clostridium argentinense CDC 2741</name>
    <dbReference type="NCBI Taxonomy" id="1418104"/>
    <lineage>
        <taxon>Bacteria</taxon>
        <taxon>Bacillati</taxon>
        <taxon>Bacillota</taxon>
        <taxon>Clostridia</taxon>
        <taxon>Eubacteriales</taxon>
        <taxon>Clostridiaceae</taxon>
        <taxon>Clostridium</taxon>
    </lineage>
</organism>
<keyword evidence="3" id="KW-1185">Reference proteome</keyword>
<dbReference type="STRING" id="29341.RSJ17_06700"/>
<dbReference type="Proteomes" id="UP000031366">
    <property type="component" value="Unassembled WGS sequence"/>
</dbReference>
<dbReference type="InterPro" id="IPR000182">
    <property type="entry name" value="GNAT_dom"/>
</dbReference>
<dbReference type="EMBL" id="AYSO01000020">
    <property type="protein sequence ID" value="KIE44550.1"/>
    <property type="molecule type" value="Genomic_DNA"/>
</dbReference>
<accession>A0A0C1UAH0</accession>